<dbReference type="EnsemblMetazoa" id="BGLB034851-RD">
    <property type="protein sequence ID" value="BGLB034851-PD"/>
    <property type="gene ID" value="BGLB034851"/>
</dbReference>
<dbReference type="OrthoDB" id="10006218at2759"/>
<dbReference type="Proteomes" id="UP000076420">
    <property type="component" value="Unassembled WGS sequence"/>
</dbReference>
<accession>A0A2C9LTM1</accession>
<evidence type="ECO:0000256" key="2">
    <source>
        <dbReference type="SAM" id="MobiDB-lite"/>
    </source>
</evidence>
<reference evidence="5" key="1">
    <citation type="journal article" date="2004" name="J. Parasitol.">
        <title>The mitochondrial genome of Biomphalaria glabrata (Gastropoda: Basommatophora), intermediate host of Schistosoma mansoni.</title>
        <authorList>
            <person name="DeJong R.J."/>
            <person name="Emery A.M."/>
            <person name="Adema C.M."/>
        </authorList>
    </citation>
    <scope>NUCLEOTIDE SEQUENCE</scope>
    <source>
        <strain evidence="5">BB02</strain>
    </source>
</reference>
<dbReference type="EnsemblMetazoa" id="BGLB034851-RB">
    <property type="protein sequence ID" value="BGLB034851-PB"/>
    <property type="gene ID" value="BGLB034851"/>
</dbReference>
<dbReference type="AlphaFoldDB" id="A0A2C9LTM1"/>
<reference evidence="5" key="2">
    <citation type="submission" date="2013-03" db="EMBL/GenBank/DDBJ databases">
        <title>Sequence assembly of the Biomphalaria glabrata genome version 4.3.</title>
        <authorList>
            <person name="Warren W."/>
            <person name="Wilson R.K."/>
            <person name="Hillier L.W."/>
            <person name="Minx P."/>
        </authorList>
    </citation>
    <scope>NUCLEOTIDE SEQUENCE</scope>
    <source>
        <strain evidence="5">BB02</strain>
    </source>
</reference>
<gene>
    <name evidence="4" type="primary">106073954</name>
</gene>
<evidence type="ECO:0000313" key="5">
    <source>
        <dbReference type="EnsemblMetazoa" id="BGLB034851-PE"/>
    </source>
</evidence>
<evidence type="ECO:0000313" key="4">
    <source>
        <dbReference type="EnsemblMetazoa" id="BGLB034851-PA"/>
    </source>
</evidence>
<dbReference type="KEGG" id="bgt:106073954"/>
<evidence type="ECO:0000256" key="1">
    <source>
        <dbReference type="SAM" id="Coils"/>
    </source>
</evidence>
<dbReference type="EnsemblMetazoa" id="BGLB034851-RA">
    <property type="protein sequence ID" value="BGLB034851-PA"/>
    <property type="gene ID" value="BGLB034851"/>
</dbReference>
<evidence type="ECO:0000313" key="6">
    <source>
        <dbReference type="Proteomes" id="UP000076420"/>
    </source>
</evidence>
<keyword evidence="1" id="KW-0175">Coiled coil</keyword>
<keyword evidence="3" id="KW-0472">Membrane</keyword>
<evidence type="ECO:0000256" key="3">
    <source>
        <dbReference type="SAM" id="Phobius"/>
    </source>
</evidence>
<feature type="region of interest" description="Disordered" evidence="2">
    <location>
        <begin position="62"/>
        <end position="87"/>
    </location>
</feature>
<dbReference type="VEuPathDB" id="VectorBase:BGLAX_049649"/>
<sequence>MSTRVVNTVAIVACVVFAVLVTLYLLPGALTCVSQTSDDTQEANVRIQELTNELHKFKSLVDTGSQRQQKSGLPNIPRDSPPAHENFLEDLGSGPLKLVREKGYAHDLVTLELDKLTDEELLMTMHSYVDNIDVSGQA</sequence>
<dbReference type="EnsemblMetazoa" id="BGLB034851-RC">
    <property type="protein sequence ID" value="BGLB034851-PC"/>
    <property type="gene ID" value="BGLB034851"/>
</dbReference>
<keyword evidence="3" id="KW-0812">Transmembrane</keyword>
<dbReference type="EnsemblMetazoa" id="BGLB034851-RF">
    <property type="protein sequence ID" value="BGLB034851-PF"/>
    <property type="gene ID" value="BGLB034851"/>
</dbReference>
<organism evidence="4 6">
    <name type="scientific">Biomphalaria glabrata</name>
    <name type="common">Bloodfluke planorb</name>
    <name type="synonym">Freshwater snail</name>
    <dbReference type="NCBI Taxonomy" id="6526"/>
    <lineage>
        <taxon>Eukaryota</taxon>
        <taxon>Metazoa</taxon>
        <taxon>Spiralia</taxon>
        <taxon>Lophotrochozoa</taxon>
        <taxon>Mollusca</taxon>
        <taxon>Gastropoda</taxon>
        <taxon>Heterobranchia</taxon>
        <taxon>Euthyneura</taxon>
        <taxon>Panpulmonata</taxon>
        <taxon>Hygrophila</taxon>
        <taxon>Lymnaeoidea</taxon>
        <taxon>Planorbidae</taxon>
        <taxon>Biomphalaria</taxon>
    </lineage>
</organism>
<feature type="transmembrane region" description="Helical" evidence="3">
    <location>
        <begin position="6"/>
        <end position="26"/>
    </location>
</feature>
<name>A0A2C9LTM1_BIOGL</name>
<dbReference type="EnsemblMetazoa" id="BGLB034851-RE">
    <property type="protein sequence ID" value="BGLB034851-PE"/>
    <property type="gene ID" value="BGLB034851"/>
</dbReference>
<dbReference type="VEuPathDB" id="VectorBase:BGLB034851"/>
<proteinExistence type="predicted"/>
<feature type="compositionally biased region" description="Polar residues" evidence="2">
    <location>
        <begin position="62"/>
        <end position="72"/>
    </location>
</feature>
<protein>
    <submittedName>
        <fullName evidence="4">Uncharacterized protein</fullName>
    </submittedName>
</protein>
<reference evidence="4" key="3">
    <citation type="submission" date="2020-05" db="UniProtKB">
        <authorList>
            <consortium name="EnsemblMetazoa"/>
        </authorList>
    </citation>
    <scope>IDENTIFICATION</scope>
    <source>
        <strain evidence="4">BB02</strain>
    </source>
</reference>
<keyword evidence="3" id="KW-1133">Transmembrane helix</keyword>
<feature type="coiled-coil region" evidence="1">
    <location>
        <begin position="33"/>
        <end position="60"/>
    </location>
</feature>